<dbReference type="InterPro" id="IPR031127">
    <property type="entry name" value="E3_UB_ligase_RBR"/>
</dbReference>
<dbReference type="PROSITE" id="PS50330">
    <property type="entry name" value="UIM"/>
    <property type="match status" value="1"/>
</dbReference>
<dbReference type="SUPFAM" id="SSF48403">
    <property type="entry name" value="Ankyrin repeat"/>
    <property type="match status" value="1"/>
</dbReference>
<dbReference type="InterPro" id="IPR002110">
    <property type="entry name" value="Ankyrin_rpt"/>
</dbReference>
<dbReference type="InterPro" id="IPR003903">
    <property type="entry name" value="UIM_dom"/>
</dbReference>
<evidence type="ECO:0000256" key="14">
    <source>
        <dbReference type="PROSITE-ProRule" id="PRU00023"/>
    </source>
</evidence>
<evidence type="ECO:0000313" key="21">
    <source>
        <dbReference type="Proteomes" id="UP000327493"/>
    </source>
</evidence>
<dbReference type="PROSITE" id="PS50089">
    <property type="entry name" value="ZF_RING_2"/>
    <property type="match status" value="1"/>
</dbReference>
<evidence type="ECO:0000256" key="5">
    <source>
        <dbReference type="ARBA" id="ARBA00022679"/>
    </source>
</evidence>
<feature type="region of interest" description="Disordered" evidence="17">
    <location>
        <begin position="1114"/>
        <end position="1155"/>
    </location>
</feature>
<keyword evidence="10" id="KW-0862">Zinc</keyword>
<evidence type="ECO:0000313" key="20">
    <source>
        <dbReference type="EMBL" id="KAA8585856.1"/>
    </source>
</evidence>
<dbReference type="InterPro" id="IPR047563">
    <property type="entry name" value="RING-HC_RBR_ANKIB1"/>
</dbReference>
<keyword evidence="5" id="KW-0808">Transferase</keyword>
<dbReference type="Proteomes" id="UP000327493">
    <property type="component" value="Chromosome 14"/>
</dbReference>
<evidence type="ECO:0000256" key="11">
    <source>
        <dbReference type="ARBA" id="ARBA00023043"/>
    </source>
</evidence>
<sequence>MTVGPEHAQYAFLFVSHNNILKRSSESRPSALSSIIIVPTGSVVTCGERGRRKRRRKEVQAGRRASATAPFRRAALCKLEAMGNTATKFRKALVGGDEALAWQLYEGNPQFRDGLDPNASYGEQYQHNTPLHYVCRHAMTRLLRSFLFSKEGNPNKRNVHNETCLHVLCQGPQILLLPEGALSPRLARPQRDEQRRADCLQMILSWTGARLEGGQYEKANVNATDNHHSTCLHYAAAAGMKSCVELLIQSEADLFVEDEDKLTPCDHAERHHHTELALSLESQMVFSSSAQQSNTDSHGETNLLQYKEPYEGLKLQDLRRLKDMLIVETADMLQAPLFTAEALLRAHDWDREKLLEAWMSDAEGCCQRSGVTMPTPPPSGYNAWDTLPSPRTPRTPRSPLTLTLTSPTDSCLTPGEEGLSSCGICLCSISVFEDPVDMSCGHEFCRACWEGFLNVKIQEGDAHNIFCPAYECYQLVPVHVIESVVSREMDQRYLQFDIKAFVENNPAIRWCPAARCERAVRLTRPGPGDSDPHSFPLLPSPAVDCGKGHLFCWECLGEAHEPCDCQMWRNWLQKVTEMKPEELAGVGEAYEDAANCLWLLTNSKPCANCKSPIQKNEGCNHMQCAKCKYDFCWICLEEWKKHSSSTGGYYRCTRYEVIQQLEEQSKEMTVEAEKKHKSFQELDRFMHYYTRFKNHEHSYKLEQKLLKTAKEKMEQLSRAFICREGTPPDTRFIEDGVCELLKTRRVLKCSYPYGFFLQQGSTQKEIFELMQTDLEMVVEDLAQKVNRPYLRTPCHKIISAARLVQQKRQEFLASVARGVAPNDSPDPPRRNYPGGSWDWEYLGFASPEDYADIQYRRRHRPRRRGDMLSLLNLRSGSNTPETSRRSDSTEGPERSEGRRRALGSLDEDDPNILLAIQLSLQESRRERGLEGGIEGRVELDRGLDRGQERRPGPPGELGDVALHSLNTDGPPGARGPSFPTSLLDPPRPPNRTDSTSQPPTSNSFPLPPPPPSLSAELLELGDSLMKLGNITTPYDLDTHTQEQLCSHHTYNHSTLTAPYTIEPAYSDCSHRLDQNALTNVLDHITITDPSYCHSSGYLAEAEHTASCALERNQNPAHSSSYNREHAATCDSTPKPDNSYNPCPEHSSSYTQERPASYALERPPKSDFQPPAQLCLPSPELEPELLLSPVIPPGGPFTLSDPQSLEPLDPTASAQLLDNIMAWFNNNINPQNNPQNLALIPSPPTTETDSSPDTNTETESESQTSRDRTPAPIWQPLEGEPQADRGLAISCVGAEGAEGPKTSRPSTLELENREAGEEGVDVGCVADLSLDEAHTHLYSHSHSQGGDSPVHTAPATERDLDLILHLEGDQSPEEWEEQVHLV</sequence>
<evidence type="ECO:0000256" key="15">
    <source>
        <dbReference type="PROSITE-ProRule" id="PRU00175"/>
    </source>
</evidence>
<dbReference type="InterPro" id="IPR045840">
    <property type="entry name" value="Ariadne"/>
</dbReference>
<dbReference type="SMART" id="SM00647">
    <property type="entry name" value="IBR"/>
    <property type="match status" value="2"/>
</dbReference>
<feature type="compositionally biased region" description="Basic and acidic residues" evidence="17">
    <location>
        <begin position="938"/>
        <end position="951"/>
    </location>
</feature>
<evidence type="ECO:0000256" key="13">
    <source>
        <dbReference type="ARBA" id="ARBA00069741"/>
    </source>
</evidence>
<evidence type="ECO:0000256" key="3">
    <source>
        <dbReference type="ARBA" id="ARBA00008278"/>
    </source>
</evidence>
<dbReference type="EC" id="2.3.2.31" evidence="4"/>
<comment type="catalytic activity">
    <reaction evidence="1">
        <text>[E2 ubiquitin-conjugating enzyme]-S-ubiquitinyl-L-cysteine + [acceptor protein]-L-lysine = [E2 ubiquitin-conjugating enzyme]-L-cysteine + [acceptor protein]-N(6)-ubiquitinyl-L-lysine.</text>
        <dbReference type="EC" id="2.3.2.31"/>
    </reaction>
</comment>
<dbReference type="InterPro" id="IPR047564">
    <property type="entry name" value="Rcat_RBR_ANKIB1"/>
</dbReference>
<feature type="region of interest" description="Disordered" evidence="17">
    <location>
        <begin position="1293"/>
        <end position="1317"/>
    </location>
</feature>
<dbReference type="CDD" id="cd16774">
    <property type="entry name" value="RING-HC_RBR_ANKIB1"/>
    <property type="match status" value="1"/>
</dbReference>
<proteinExistence type="inferred from homology"/>
<dbReference type="FunFam" id="1.20.120.1750:FF:000003">
    <property type="entry name" value="RBR-type E3 ubiquitin transferase"/>
    <property type="match status" value="1"/>
</dbReference>
<comment type="similarity">
    <text evidence="3">Belongs to the RBR family.</text>
</comment>
<keyword evidence="8 15" id="KW-0863">Zinc-finger</keyword>
<dbReference type="SMART" id="SM00248">
    <property type="entry name" value="ANK"/>
    <property type="match status" value="2"/>
</dbReference>
<dbReference type="EMBL" id="VOFY01000014">
    <property type="protein sequence ID" value="KAA8585856.1"/>
    <property type="molecule type" value="Genomic_DNA"/>
</dbReference>
<evidence type="ECO:0000256" key="2">
    <source>
        <dbReference type="ARBA" id="ARBA00003976"/>
    </source>
</evidence>
<dbReference type="Pfam" id="PF01485">
    <property type="entry name" value="IBR"/>
    <property type="match status" value="1"/>
</dbReference>
<dbReference type="GO" id="GO:0016567">
    <property type="term" value="P:protein ubiquitination"/>
    <property type="evidence" value="ECO:0007669"/>
    <property type="project" value="InterPro"/>
</dbReference>
<evidence type="ECO:0000256" key="16">
    <source>
        <dbReference type="SAM" id="Coils"/>
    </source>
</evidence>
<evidence type="ECO:0000256" key="9">
    <source>
        <dbReference type="ARBA" id="ARBA00022786"/>
    </source>
</evidence>
<dbReference type="FunFam" id="1.25.40.20:FF:000040">
    <property type="entry name" value="RBR-type E3 ubiquitin transferase"/>
    <property type="match status" value="1"/>
</dbReference>
<feature type="region of interest" description="Disordered" evidence="17">
    <location>
        <begin position="866"/>
        <end position="906"/>
    </location>
</feature>
<feature type="compositionally biased region" description="Polar residues" evidence="17">
    <location>
        <begin position="872"/>
        <end position="881"/>
    </location>
</feature>
<comment type="caution">
    <text evidence="20">The sequence shown here is derived from an EMBL/GenBank/DDBJ whole genome shotgun (WGS) entry which is preliminary data.</text>
</comment>
<dbReference type="SUPFAM" id="SSF57850">
    <property type="entry name" value="RING/U-box"/>
    <property type="match status" value="3"/>
</dbReference>
<evidence type="ECO:0000256" key="8">
    <source>
        <dbReference type="ARBA" id="ARBA00022771"/>
    </source>
</evidence>
<gene>
    <name evidence="20" type="ORF">FQN60_007425</name>
</gene>
<dbReference type="InterPro" id="IPR002867">
    <property type="entry name" value="IBR_dom"/>
</dbReference>
<feature type="region of interest" description="Disordered" evidence="17">
    <location>
        <begin position="938"/>
        <end position="1013"/>
    </location>
</feature>
<dbReference type="Gene3D" id="1.20.120.1750">
    <property type="match status" value="1"/>
</dbReference>
<keyword evidence="7" id="KW-0677">Repeat</keyword>
<dbReference type="CDD" id="cd20346">
    <property type="entry name" value="BRcat_RBR_ANKIB1"/>
    <property type="match status" value="1"/>
</dbReference>
<dbReference type="Pfam" id="PF22191">
    <property type="entry name" value="IBR_1"/>
    <property type="match status" value="1"/>
</dbReference>
<dbReference type="FunFam" id="3.30.40.10:FF:000129">
    <property type="entry name" value="RBR-type E3 ubiquitin transferase"/>
    <property type="match status" value="1"/>
</dbReference>
<dbReference type="Pfam" id="PF00023">
    <property type="entry name" value="Ank"/>
    <property type="match status" value="1"/>
</dbReference>
<dbReference type="GO" id="GO:0061630">
    <property type="term" value="F:ubiquitin protein ligase activity"/>
    <property type="evidence" value="ECO:0007669"/>
    <property type="project" value="UniProtKB-EC"/>
</dbReference>
<keyword evidence="12 16" id="KW-0175">Coiled coil</keyword>
<evidence type="ECO:0000256" key="17">
    <source>
        <dbReference type="SAM" id="MobiDB-lite"/>
    </source>
</evidence>
<dbReference type="PROSITE" id="PS50088">
    <property type="entry name" value="ANK_REPEAT"/>
    <property type="match status" value="1"/>
</dbReference>
<accession>A0A5J5CYW8</accession>
<protein>
    <recommendedName>
        <fullName evidence="13">Ankyrin repeat and IBR domain-containing protein 1</fullName>
        <ecNumber evidence="4">2.3.2.31</ecNumber>
    </recommendedName>
</protein>
<evidence type="ECO:0000256" key="1">
    <source>
        <dbReference type="ARBA" id="ARBA00001798"/>
    </source>
</evidence>
<evidence type="ECO:0000256" key="4">
    <source>
        <dbReference type="ARBA" id="ARBA00012251"/>
    </source>
</evidence>
<feature type="coiled-coil region" evidence="16">
    <location>
        <begin position="658"/>
        <end position="719"/>
    </location>
</feature>
<reference evidence="20 21" key="1">
    <citation type="submission" date="2019-08" db="EMBL/GenBank/DDBJ databases">
        <title>A chromosome-level genome assembly, high-density linkage maps, and genome scans reveal the genomic architecture of hybrid incompatibilities underlying speciation via character displacement in darters (Percidae: Etheostominae).</title>
        <authorList>
            <person name="Moran R.L."/>
            <person name="Catchen J.M."/>
            <person name="Fuller R.C."/>
        </authorList>
    </citation>
    <scope>NUCLEOTIDE SEQUENCE [LARGE SCALE GENOMIC DNA]</scope>
    <source>
        <strain evidence="20">EspeVRDwgs_2016</strain>
        <tissue evidence="20">Muscle</tissue>
    </source>
</reference>
<dbReference type="PANTHER" id="PTHR11685">
    <property type="entry name" value="RBR FAMILY RING FINGER AND IBR DOMAIN-CONTAINING"/>
    <property type="match status" value="1"/>
</dbReference>
<feature type="domain" description="RING-type" evidence="19">
    <location>
        <begin position="418"/>
        <end position="656"/>
    </location>
</feature>
<evidence type="ECO:0000256" key="12">
    <source>
        <dbReference type="ARBA" id="ARBA00023054"/>
    </source>
</evidence>
<dbReference type="InterPro" id="IPR013083">
    <property type="entry name" value="Znf_RING/FYVE/PHD"/>
</dbReference>
<keyword evidence="9" id="KW-0833">Ubl conjugation pathway</keyword>
<dbReference type="InterPro" id="IPR036770">
    <property type="entry name" value="Ankyrin_rpt-contain_sf"/>
</dbReference>
<dbReference type="InterPro" id="IPR044066">
    <property type="entry name" value="TRIAD_supradom"/>
</dbReference>
<keyword evidence="21" id="KW-1185">Reference proteome</keyword>
<feature type="domain" description="RING-type" evidence="18">
    <location>
        <begin position="422"/>
        <end position="468"/>
    </location>
</feature>
<dbReference type="Pfam" id="PF19422">
    <property type="entry name" value="Ariadne"/>
    <property type="match status" value="1"/>
</dbReference>
<dbReference type="CDD" id="cd20361">
    <property type="entry name" value="Rcat_RBR_ANKIB1"/>
    <property type="match status" value="1"/>
</dbReference>
<comment type="function">
    <text evidence="2">Might act as an E3 ubiquitin-protein ligase, or as part of E3 complex, which accepts ubiquitin from specific E2 ubiquitin-conjugating enzymes and then transfers it to substrates.</text>
</comment>
<evidence type="ECO:0000256" key="7">
    <source>
        <dbReference type="ARBA" id="ARBA00022737"/>
    </source>
</evidence>
<organism evidence="20 21">
    <name type="scientific">Etheostoma spectabile</name>
    <name type="common">orangethroat darter</name>
    <dbReference type="NCBI Taxonomy" id="54343"/>
    <lineage>
        <taxon>Eukaryota</taxon>
        <taxon>Metazoa</taxon>
        <taxon>Chordata</taxon>
        <taxon>Craniata</taxon>
        <taxon>Vertebrata</taxon>
        <taxon>Euteleostomi</taxon>
        <taxon>Actinopterygii</taxon>
        <taxon>Neopterygii</taxon>
        <taxon>Teleostei</taxon>
        <taxon>Neoteleostei</taxon>
        <taxon>Acanthomorphata</taxon>
        <taxon>Eupercaria</taxon>
        <taxon>Perciformes</taxon>
        <taxon>Percoidei</taxon>
        <taxon>Percidae</taxon>
        <taxon>Etheostomatinae</taxon>
        <taxon>Etheostoma</taxon>
    </lineage>
</organism>
<dbReference type="PROSITE" id="PS51873">
    <property type="entry name" value="TRIAD"/>
    <property type="match status" value="1"/>
</dbReference>
<name>A0A5J5CYW8_9PERO</name>
<dbReference type="Gene3D" id="1.25.40.20">
    <property type="entry name" value="Ankyrin repeat-containing domain"/>
    <property type="match status" value="1"/>
</dbReference>
<evidence type="ECO:0000259" key="19">
    <source>
        <dbReference type="PROSITE" id="PS51873"/>
    </source>
</evidence>
<evidence type="ECO:0000259" key="18">
    <source>
        <dbReference type="PROSITE" id="PS50089"/>
    </source>
</evidence>
<feature type="compositionally biased region" description="Basic and acidic residues" evidence="17">
    <location>
        <begin position="882"/>
        <end position="899"/>
    </location>
</feature>
<keyword evidence="11 14" id="KW-0040">ANK repeat</keyword>
<evidence type="ECO:0000256" key="10">
    <source>
        <dbReference type="ARBA" id="ARBA00022833"/>
    </source>
</evidence>
<evidence type="ECO:0000256" key="6">
    <source>
        <dbReference type="ARBA" id="ARBA00022723"/>
    </source>
</evidence>
<dbReference type="GO" id="GO:0008270">
    <property type="term" value="F:zinc ion binding"/>
    <property type="evidence" value="ECO:0007669"/>
    <property type="project" value="UniProtKB-KW"/>
</dbReference>
<feature type="compositionally biased region" description="Low complexity" evidence="17">
    <location>
        <begin position="1244"/>
        <end position="1262"/>
    </location>
</feature>
<feature type="compositionally biased region" description="Polar residues" evidence="17">
    <location>
        <begin position="1129"/>
        <end position="1153"/>
    </location>
</feature>
<dbReference type="InterPro" id="IPR001841">
    <property type="entry name" value="Znf_RING"/>
</dbReference>
<dbReference type="Gene3D" id="3.30.40.10">
    <property type="entry name" value="Zinc/RING finger domain, C3HC4 (zinc finger)"/>
    <property type="match status" value="1"/>
</dbReference>
<feature type="region of interest" description="Disordered" evidence="17">
    <location>
        <begin position="1232"/>
        <end position="1281"/>
    </location>
</feature>
<feature type="repeat" description="ANK" evidence="14">
    <location>
        <begin position="227"/>
        <end position="259"/>
    </location>
</feature>
<keyword evidence="6" id="KW-0479">Metal-binding</keyword>